<protein>
    <recommendedName>
        <fullName evidence="3">Response regulator</fullName>
    </recommendedName>
</protein>
<reference evidence="1 2" key="1">
    <citation type="submission" date="2018-11" db="EMBL/GenBank/DDBJ databases">
        <title>Pseudaminobacter arsenicus sp. nov., an arsenic-resistant bacterium isolated from arsenic-rich aquifers.</title>
        <authorList>
            <person name="Mu Y."/>
        </authorList>
    </citation>
    <scope>NUCLEOTIDE SEQUENCE [LARGE SCALE GENOMIC DNA]</scope>
    <source>
        <strain evidence="1 2">CB3</strain>
    </source>
</reference>
<accession>A0A432V1C4</accession>
<dbReference type="Proteomes" id="UP000281647">
    <property type="component" value="Unassembled WGS sequence"/>
</dbReference>
<evidence type="ECO:0000313" key="2">
    <source>
        <dbReference type="Proteomes" id="UP000281647"/>
    </source>
</evidence>
<evidence type="ECO:0000313" key="1">
    <source>
        <dbReference type="EMBL" id="RUM95970.1"/>
    </source>
</evidence>
<keyword evidence="2" id="KW-1185">Reference proteome</keyword>
<dbReference type="OrthoDB" id="8030657at2"/>
<dbReference type="AlphaFoldDB" id="A0A432V1C4"/>
<organism evidence="1 2">
    <name type="scientific">Borborobacter arsenicus</name>
    <dbReference type="NCBI Taxonomy" id="1851146"/>
    <lineage>
        <taxon>Bacteria</taxon>
        <taxon>Pseudomonadati</taxon>
        <taxon>Pseudomonadota</taxon>
        <taxon>Alphaproteobacteria</taxon>
        <taxon>Hyphomicrobiales</taxon>
        <taxon>Phyllobacteriaceae</taxon>
        <taxon>Borborobacter</taxon>
    </lineage>
</organism>
<dbReference type="InterPro" id="IPR011006">
    <property type="entry name" value="CheY-like_superfamily"/>
</dbReference>
<name>A0A432V1C4_9HYPH</name>
<dbReference type="SUPFAM" id="SSF52172">
    <property type="entry name" value="CheY-like"/>
    <property type="match status" value="1"/>
</dbReference>
<gene>
    <name evidence="1" type="ORF">EET67_20050</name>
</gene>
<proteinExistence type="predicted"/>
<comment type="caution">
    <text evidence="1">The sequence shown here is derived from an EMBL/GenBank/DDBJ whole genome shotgun (WGS) entry which is preliminary data.</text>
</comment>
<sequence>MVLRGTKFILVAAPDASFRHSLVFALESDDYSVHAFRYAEDAFVSAYVHKAACAVIDDDAVSDWDQVQEQFSRFAKPVILLVDQFRKAPELPAITPLMKPYLGAPLIAAVRNAITDLE</sequence>
<evidence type="ECO:0008006" key="3">
    <source>
        <dbReference type="Google" id="ProtNLM"/>
    </source>
</evidence>
<dbReference type="EMBL" id="RKST01000026">
    <property type="protein sequence ID" value="RUM95970.1"/>
    <property type="molecule type" value="Genomic_DNA"/>
</dbReference>
<dbReference type="RefSeq" id="WP_128625397.1">
    <property type="nucleotide sequence ID" value="NZ_ML133513.1"/>
</dbReference>